<keyword evidence="1" id="KW-0343">GTPase activation</keyword>
<feature type="compositionally biased region" description="Polar residues" evidence="3">
    <location>
        <begin position="479"/>
        <end position="493"/>
    </location>
</feature>
<name>E0V903_PEDHC</name>
<dbReference type="EMBL" id="AAZO01000040">
    <property type="status" value="NOT_ANNOTATED_CDS"/>
    <property type="molecule type" value="Genomic_DNA"/>
</dbReference>
<dbReference type="eggNOG" id="KOG4370">
    <property type="taxonomic scope" value="Eukaryota"/>
</dbReference>
<dbReference type="PROSITE" id="PS50238">
    <property type="entry name" value="RHOGAP"/>
    <property type="match status" value="1"/>
</dbReference>
<dbReference type="EnsemblMetazoa" id="PHUM002910-RA">
    <property type="protein sequence ID" value="PHUM002910-PA"/>
    <property type="gene ID" value="PHUM002910"/>
</dbReference>
<dbReference type="GO" id="GO:0007264">
    <property type="term" value="P:small GTPase-mediated signal transduction"/>
    <property type="evidence" value="ECO:0007669"/>
    <property type="project" value="InterPro"/>
</dbReference>
<dbReference type="FunCoup" id="E0V903">
    <property type="interactions" value="60"/>
</dbReference>
<dbReference type="InterPro" id="IPR049041">
    <property type="entry name" value="RalBP1-like_Ral-bd"/>
</dbReference>
<reference evidence="5" key="1">
    <citation type="submission" date="2007-04" db="EMBL/GenBank/DDBJ databases">
        <title>Annotation of Pediculus humanus corporis strain USDA.</title>
        <authorList>
            <person name="Kirkness E."/>
            <person name="Hannick L."/>
            <person name="Hass B."/>
            <person name="Bruggner R."/>
            <person name="Lawson D."/>
            <person name="Bidwell S."/>
            <person name="Joardar V."/>
            <person name="Caler E."/>
            <person name="Walenz B."/>
            <person name="Inman J."/>
            <person name="Schobel S."/>
            <person name="Galinsky K."/>
            <person name="Amedeo P."/>
            <person name="Strausberg R."/>
        </authorList>
    </citation>
    <scope>NUCLEOTIDE SEQUENCE</scope>
    <source>
        <strain evidence="5">USDA</strain>
    </source>
</reference>
<evidence type="ECO:0000256" key="1">
    <source>
        <dbReference type="ARBA" id="ARBA00022468"/>
    </source>
</evidence>
<gene>
    <name evidence="6" type="primary">8233337</name>
    <name evidence="5" type="ORF">Phum_PHUM002910</name>
</gene>
<dbReference type="InterPro" id="IPR039767">
    <property type="entry name" value="RALBP1"/>
</dbReference>
<feature type="compositionally biased region" description="Basic and acidic residues" evidence="3">
    <location>
        <begin position="46"/>
        <end position="58"/>
    </location>
</feature>
<feature type="region of interest" description="Disordered" evidence="3">
    <location>
        <begin position="442"/>
        <end position="494"/>
    </location>
</feature>
<dbReference type="InterPro" id="IPR008936">
    <property type="entry name" value="Rho_GTPase_activation_prot"/>
</dbReference>
<dbReference type="Pfam" id="PF20924">
    <property type="entry name" value="RLIP76_Ral-bd"/>
    <property type="match status" value="1"/>
</dbReference>
<keyword evidence="7" id="KW-1185">Reference proteome</keyword>
<dbReference type="Gene3D" id="1.10.555.10">
    <property type="entry name" value="Rho GTPase activation protein"/>
    <property type="match status" value="1"/>
</dbReference>
<dbReference type="PANTHER" id="PTHR12783:SF5">
    <property type="entry name" value="RALA-BINDING PROTEIN 1"/>
    <property type="match status" value="1"/>
</dbReference>
<dbReference type="OrthoDB" id="10033734at2759"/>
<dbReference type="AlphaFoldDB" id="E0V903"/>
<dbReference type="GeneID" id="8233337"/>
<dbReference type="Gene3D" id="1.20.58.90">
    <property type="match status" value="1"/>
</dbReference>
<dbReference type="EMBL" id="DS234988">
    <property type="protein sequence ID" value="EEB09859.1"/>
    <property type="molecule type" value="Genomic_DNA"/>
</dbReference>
<accession>E0V903</accession>
<dbReference type="KEGG" id="phu:Phum_PHUM002910"/>
<evidence type="ECO:0000256" key="2">
    <source>
        <dbReference type="SAM" id="Coils"/>
    </source>
</evidence>
<dbReference type="InterPro" id="IPR000198">
    <property type="entry name" value="RhoGAP_dom"/>
</dbReference>
<evidence type="ECO:0000259" key="4">
    <source>
        <dbReference type="PROSITE" id="PS50238"/>
    </source>
</evidence>
<sequence>MEFESPDVEKDFPGLYASDLSKKCNESDFSDEAHDKSFKKDLIIGKKKDKKDSKKDRGYAALEGESSVDEDTDLKSPCKSKKSKTFKFSSKKAEKKEKIKDKDKDKDVDKKDKEKKDKDKVKSKEKKKIKNSEEILDSNENHNVFGVNLSTAVERNGCLDGVPIPLVVRNCIDCIHSFGLNLDGLYKILGMKSKVLAVKKMYNARENVSLGECDVPVATCLLKLFLKELPDSLLTTELLARFEEAGAIMELDLREKTLQNLLAQLPVVNKILLGWLINHFDIVTMHEKHNKLNAQSIAMTFSPVLQMSHRLLTAFLCHCKPLFSNITIERYIPPLCPGSAFPEKPDEISLELKKQELLLNQLHREMSEGFVSKKKEEQLWEVQRIVTQLKRKLRSFHKFSEINTVVKSFEEDCKPNVETSCENKINVTEKNVSPIQLNLKLSNSKENLNDSKNEEGVPNKGNKLNSTSPEKVVKKEKSPNQSSSPEIPPSTNKILKESQFPSDLNLEQLKCELEYKELLKFQTALKNRIAQEKELISELNTKILFYGKDVLNSPKTETFTNVEKIEKDCETLQKKIKGLLLKIFEERLACIKLKVYINILTIPEKGMQEC</sequence>
<keyword evidence="2" id="KW-0175">Coiled coil</keyword>
<dbReference type="STRING" id="121224.E0V903"/>
<reference evidence="5" key="2">
    <citation type="submission" date="2007-04" db="EMBL/GenBank/DDBJ databases">
        <title>The genome of the human body louse.</title>
        <authorList>
            <consortium name="The Human Body Louse Genome Consortium"/>
            <person name="Kirkness E."/>
            <person name="Walenz B."/>
            <person name="Hass B."/>
            <person name="Bruggner R."/>
            <person name="Strausberg R."/>
        </authorList>
    </citation>
    <scope>NUCLEOTIDE SEQUENCE</scope>
    <source>
        <strain evidence="5">USDA</strain>
    </source>
</reference>
<dbReference type="CTD" id="8233337"/>
<dbReference type="GO" id="GO:0031267">
    <property type="term" value="F:small GTPase binding"/>
    <property type="evidence" value="ECO:0007669"/>
    <property type="project" value="InterPro"/>
</dbReference>
<evidence type="ECO:0000256" key="3">
    <source>
        <dbReference type="SAM" id="MobiDB-lite"/>
    </source>
</evidence>
<proteinExistence type="predicted"/>
<feature type="region of interest" description="Disordered" evidence="3">
    <location>
        <begin position="46"/>
        <end position="87"/>
    </location>
</feature>
<reference evidence="6" key="3">
    <citation type="submission" date="2020-05" db="UniProtKB">
        <authorList>
            <consortium name="EnsemblMetazoa"/>
        </authorList>
    </citation>
    <scope>IDENTIFICATION</scope>
    <source>
        <strain evidence="6">USDA</strain>
    </source>
</reference>
<feature type="domain" description="Rho-GAP" evidence="4">
    <location>
        <begin position="147"/>
        <end position="366"/>
    </location>
</feature>
<feature type="compositionally biased region" description="Basic and acidic residues" evidence="3">
    <location>
        <begin position="99"/>
        <end position="122"/>
    </location>
</feature>
<dbReference type="RefSeq" id="XP_002422597.1">
    <property type="nucleotide sequence ID" value="XM_002422552.1"/>
</dbReference>
<dbReference type="Proteomes" id="UP000009046">
    <property type="component" value="Unassembled WGS sequence"/>
</dbReference>
<feature type="region of interest" description="Disordered" evidence="3">
    <location>
        <begin position="99"/>
        <end position="133"/>
    </location>
</feature>
<dbReference type="PANTHER" id="PTHR12783">
    <property type="entry name" value="RALA BINDING PROTEIN 1 RALBP1"/>
    <property type="match status" value="1"/>
</dbReference>
<organism>
    <name type="scientific">Pediculus humanus subsp. corporis</name>
    <name type="common">Body louse</name>
    <dbReference type="NCBI Taxonomy" id="121224"/>
    <lineage>
        <taxon>Eukaryota</taxon>
        <taxon>Metazoa</taxon>
        <taxon>Ecdysozoa</taxon>
        <taxon>Arthropoda</taxon>
        <taxon>Hexapoda</taxon>
        <taxon>Insecta</taxon>
        <taxon>Pterygota</taxon>
        <taxon>Neoptera</taxon>
        <taxon>Paraneoptera</taxon>
        <taxon>Psocodea</taxon>
        <taxon>Troctomorpha</taxon>
        <taxon>Phthiraptera</taxon>
        <taxon>Anoplura</taxon>
        <taxon>Pediculidae</taxon>
        <taxon>Pediculus</taxon>
    </lineage>
</organism>
<dbReference type="SUPFAM" id="SSF48350">
    <property type="entry name" value="GTPase activation domain, GAP"/>
    <property type="match status" value="1"/>
</dbReference>
<feature type="compositionally biased region" description="Basic and acidic residues" evidence="3">
    <location>
        <begin position="447"/>
        <end position="457"/>
    </location>
</feature>
<dbReference type="HOGENOM" id="CLU_028068_0_1_1"/>
<dbReference type="GO" id="GO:0005096">
    <property type="term" value="F:GTPase activator activity"/>
    <property type="evidence" value="ECO:0007669"/>
    <property type="project" value="UniProtKB-KW"/>
</dbReference>
<dbReference type="InParanoid" id="E0V903"/>
<evidence type="ECO:0000313" key="7">
    <source>
        <dbReference type="Proteomes" id="UP000009046"/>
    </source>
</evidence>
<dbReference type="SMART" id="SM00324">
    <property type="entry name" value="RhoGAP"/>
    <property type="match status" value="1"/>
</dbReference>
<feature type="coiled-coil region" evidence="2">
    <location>
        <begin position="522"/>
        <end position="582"/>
    </location>
</feature>
<dbReference type="OMA" id="QVDHEDF"/>
<protein>
    <submittedName>
        <fullName evidence="5 6">RalA-binding protein 1-A, putative</fullName>
    </submittedName>
</protein>
<evidence type="ECO:0000313" key="5">
    <source>
        <dbReference type="EMBL" id="EEB09859.1"/>
    </source>
</evidence>
<dbReference type="VEuPathDB" id="VectorBase:PHUM002910"/>
<dbReference type="Pfam" id="PF00620">
    <property type="entry name" value="RhoGAP"/>
    <property type="match status" value="1"/>
</dbReference>
<evidence type="ECO:0000313" key="6">
    <source>
        <dbReference type="EnsemblMetazoa" id="PHUM002910-PA"/>
    </source>
</evidence>